<comment type="subcellular location">
    <subcellularLocation>
        <location evidence="1">Cytoplasm</location>
        <location evidence="1">Cytosol</location>
    </subcellularLocation>
</comment>
<evidence type="ECO:0000256" key="4">
    <source>
        <dbReference type="ARBA" id="ARBA00023186"/>
    </source>
</evidence>
<dbReference type="EMBL" id="JBFRYB010000001">
    <property type="protein sequence ID" value="MEX1665400.1"/>
    <property type="molecule type" value="Genomic_DNA"/>
</dbReference>
<accession>A0ABV3TUX6</accession>
<dbReference type="Pfam" id="PF05400">
    <property type="entry name" value="FliT"/>
    <property type="match status" value="1"/>
</dbReference>
<dbReference type="Gene3D" id="1.20.58.380">
    <property type="entry name" value="Flagellar protein flit"/>
    <property type="match status" value="1"/>
</dbReference>
<evidence type="ECO:0000256" key="5">
    <source>
        <dbReference type="ARBA" id="ARBA00093797"/>
    </source>
</evidence>
<keyword evidence="7" id="KW-1185">Reference proteome</keyword>
<sequence>MNNIESIPTALTARQRSLQALMSLTEYIQELAENNDWVSALNEQRRRRLLMDEFFATPCTPAESSDVASVIEKILLVDKLVSEMLYRQRGTMTQEANQSCQNIRNVDRYLSNSPF</sequence>
<gene>
    <name evidence="6" type="ORF">AB4875_07850</name>
</gene>
<reference evidence="6 7" key="1">
    <citation type="journal article" date="2011" name="Int. J. Syst. Evol. Microbiol.">
        <title>Zhongshania antarctica gen. nov., sp. nov. and Zhongshania guokunii sp. nov., gammaproteobacteria respectively isolated from coastal attached (fast) ice and surface seawater of the Antarctic.</title>
        <authorList>
            <person name="Li H.J."/>
            <person name="Zhang X.Y."/>
            <person name="Chen C.X."/>
            <person name="Zhang Y.J."/>
            <person name="Gao Z.M."/>
            <person name="Yu Y."/>
            <person name="Chen X.L."/>
            <person name="Chen B."/>
            <person name="Zhang Y.Z."/>
        </authorList>
    </citation>
    <scope>NUCLEOTIDE SEQUENCE [LARGE SCALE GENOMIC DNA]</scope>
    <source>
        <strain evidence="6 7">R06B22</strain>
    </source>
</reference>
<name>A0ABV3TUX6_9GAMM</name>
<organism evidence="6 7">
    <name type="scientific">Zhongshania arctica</name>
    <dbReference type="NCBI Taxonomy" id="3238302"/>
    <lineage>
        <taxon>Bacteria</taxon>
        <taxon>Pseudomonadati</taxon>
        <taxon>Pseudomonadota</taxon>
        <taxon>Gammaproteobacteria</taxon>
        <taxon>Cellvibrionales</taxon>
        <taxon>Spongiibacteraceae</taxon>
        <taxon>Zhongshania</taxon>
    </lineage>
</organism>
<dbReference type="RefSeq" id="WP_368375505.1">
    <property type="nucleotide sequence ID" value="NZ_JBFRYB010000001.1"/>
</dbReference>
<keyword evidence="3" id="KW-1005">Bacterial flagellum biogenesis</keyword>
<evidence type="ECO:0000256" key="3">
    <source>
        <dbReference type="ARBA" id="ARBA00022795"/>
    </source>
</evidence>
<keyword evidence="4" id="KW-0143">Chaperone</keyword>
<evidence type="ECO:0000256" key="2">
    <source>
        <dbReference type="ARBA" id="ARBA00022490"/>
    </source>
</evidence>
<dbReference type="InterPro" id="IPR008622">
    <property type="entry name" value="FliT"/>
</dbReference>
<proteinExistence type="predicted"/>
<protein>
    <recommendedName>
        <fullName evidence="5">Flagellar protein FliT</fullName>
    </recommendedName>
</protein>
<evidence type="ECO:0000313" key="7">
    <source>
        <dbReference type="Proteomes" id="UP001557484"/>
    </source>
</evidence>
<dbReference type="Proteomes" id="UP001557484">
    <property type="component" value="Unassembled WGS sequence"/>
</dbReference>
<keyword evidence="2" id="KW-0963">Cytoplasm</keyword>
<evidence type="ECO:0000313" key="6">
    <source>
        <dbReference type="EMBL" id="MEX1665400.1"/>
    </source>
</evidence>
<comment type="caution">
    <text evidence="6">The sequence shown here is derived from an EMBL/GenBank/DDBJ whole genome shotgun (WGS) entry which is preliminary data.</text>
</comment>
<evidence type="ECO:0000256" key="1">
    <source>
        <dbReference type="ARBA" id="ARBA00004514"/>
    </source>
</evidence>